<comment type="subcellular location">
    <subcellularLocation>
        <location evidence="1">Cell membrane</location>
        <topology evidence="1">Multi-pass membrane protein</topology>
    </subcellularLocation>
</comment>
<keyword evidence="4 6" id="KW-1133">Transmembrane helix</keyword>
<evidence type="ECO:0000313" key="10">
    <source>
        <dbReference type="Proteomes" id="UP000607559"/>
    </source>
</evidence>
<dbReference type="PANTHER" id="PTHR30572:SF18">
    <property type="entry name" value="ABC-TYPE MACROLIDE FAMILY EXPORT SYSTEM PERMEASE COMPONENT 2"/>
    <property type="match status" value="1"/>
</dbReference>
<dbReference type="PANTHER" id="PTHR30572">
    <property type="entry name" value="MEMBRANE COMPONENT OF TRANSPORTER-RELATED"/>
    <property type="match status" value="1"/>
</dbReference>
<dbReference type="AlphaFoldDB" id="A0A8J2UJ70"/>
<feature type="transmembrane region" description="Helical" evidence="6">
    <location>
        <begin position="59"/>
        <end position="79"/>
    </location>
</feature>
<dbReference type="InterPro" id="IPR050250">
    <property type="entry name" value="Macrolide_Exporter_MacB"/>
</dbReference>
<gene>
    <name evidence="9" type="ORF">GCM10011511_55500</name>
</gene>
<dbReference type="InterPro" id="IPR025857">
    <property type="entry name" value="MacB_PCD"/>
</dbReference>
<keyword evidence="2" id="KW-1003">Cell membrane</keyword>
<evidence type="ECO:0000313" key="9">
    <source>
        <dbReference type="EMBL" id="GGB24493.1"/>
    </source>
</evidence>
<evidence type="ECO:0000256" key="4">
    <source>
        <dbReference type="ARBA" id="ARBA00022989"/>
    </source>
</evidence>
<dbReference type="InterPro" id="IPR003838">
    <property type="entry name" value="ABC3_permease_C"/>
</dbReference>
<name>A0A8J2UJ70_9BACT</name>
<feature type="domain" description="MacB-like periplasmic core" evidence="8">
    <location>
        <begin position="492"/>
        <end position="649"/>
    </location>
</feature>
<proteinExistence type="predicted"/>
<accession>A0A8J2UJ70</accession>
<evidence type="ECO:0000256" key="1">
    <source>
        <dbReference type="ARBA" id="ARBA00004651"/>
    </source>
</evidence>
<evidence type="ECO:0000256" key="3">
    <source>
        <dbReference type="ARBA" id="ARBA00022692"/>
    </source>
</evidence>
<feature type="domain" description="ABC3 transporter permease C-terminal" evidence="7">
    <location>
        <begin position="725"/>
        <end position="834"/>
    </location>
</feature>
<sequence length="845" mass="94314">MVMSKRTQKYDLACNNPAGQGSFQGRGAPIALTIKLTSMIKNYLKIALRQLRKQRFYSAIKIGGFALGIATCLLMTLYIQHETSFDKTYPNGDRLYRVYAAWHYRGQDEKDVAQSPATAQAFKAELPEVEASGRIMPYPLFNGAGSNEVMPENKTQDTYEQGFAYMDQSLLDMFQLPMVYGDRSHALAEPNTILISKRKADKYFPGINPVGKLLYLNNDKQHPYKIGGVMADLPPNSHLDYDFFLTLTGKELWKGEQTSWMSQNYDTYVLLRPGVPPQQLDAKMDQVVKGHWLPAMQQAGTPNIQELLGARHMHLQPVSHIHLDYDIGDSLSHGDIRFVWLFGAVAVLILALASINFINLSTARSANRAKEVGLRKVVGSLRIGLIQQFLIESLVLSYFAFLLALGLALVMLPLFNRLAATALHIPWTQWWLLPLLLLAATSIGVLSGLYPSFYLSKFRPVEVLKGRISSGSRHSSLRGVLVVFQFTTSVILIVATVVIYRQMQFIMNKKMGFDKDQVMLIEGAGTLDKQLKPFKNQLLNIQGVKSVSLADYLPVSGGKRNNNQTFIAGRQKIDPSVGAQTWRVDPDYVKTFGMKLVAGRMFSYDIASDTTGVVVNETLVKKLGIKDPIGKEIFTWYDQHIIGVVADFNFESVRQEVGPVVLHRGDWANTVAVKMNTADIASLIKQVRSVWKSFSPHQELRYTFLDESFARMYADVRRMGDIFTSFASLAIIIACLGLFGLSAFMAEQRAKELGIRKVLGATVGQLAGLLSKDFLRLVLISIFIASPIAWWGMHRWLQDFAYRIDIGVWIFAAAGAMVILVALVTISFQALKAAVANPVHSLKAE</sequence>
<keyword evidence="3 6" id="KW-0812">Transmembrane</keyword>
<evidence type="ECO:0000259" key="8">
    <source>
        <dbReference type="Pfam" id="PF12704"/>
    </source>
</evidence>
<feature type="transmembrane region" description="Helical" evidence="6">
    <location>
        <begin position="338"/>
        <end position="360"/>
    </location>
</feature>
<dbReference type="GO" id="GO:0005886">
    <property type="term" value="C:plasma membrane"/>
    <property type="evidence" value="ECO:0007669"/>
    <property type="project" value="UniProtKB-SubCell"/>
</dbReference>
<dbReference type="Pfam" id="PF02687">
    <property type="entry name" value="FtsX"/>
    <property type="match status" value="2"/>
</dbReference>
<feature type="transmembrane region" description="Helical" evidence="6">
    <location>
        <begin position="479"/>
        <end position="500"/>
    </location>
</feature>
<evidence type="ECO:0000256" key="6">
    <source>
        <dbReference type="SAM" id="Phobius"/>
    </source>
</evidence>
<reference evidence="9" key="2">
    <citation type="submission" date="2020-09" db="EMBL/GenBank/DDBJ databases">
        <authorList>
            <person name="Sun Q."/>
            <person name="Zhou Y."/>
        </authorList>
    </citation>
    <scope>NUCLEOTIDE SEQUENCE</scope>
    <source>
        <strain evidence="9">CGMCC 1.15448</strain>
    </source>
</reference>
<reference evidence="9" key="1">
    <citation type="journal article" date="2014" name="Int. J. Syst. Evol. Microbiol.">
        <title>Complete genome sequence of Corynebacterium casei LMG S-19264T (=DSM 44701T), isolated from a smear-ripened cheese.</title>
        <authorList>
            <consortium name="US DOE Joint Genome Institute (JGI-PGF)"/>
            <person name="Walter F."/>
            <person name="Albersmeier A."/>
            <person name="Kalinowski J."/>
            <person name="Ruckert C."/>
        </authorList>
    </citation>
    <scope>NUCLEOTIDE SEQUENCE</scope>
    <source>
        <strain evidence="9">CGMCC 1.15448</strain>
    </source>
</reference>
<feature type="transmembrane region" description="Helical" evidence="6">
    <location>
        <begin position="430"/>
        <end position="450"/>
    </location>
</feature>
<dbReference type="GO" id="GO:0022857">
    <property type="term" value="F:transmembrane transporter activity"/>
    <property type="evidence" value="ECO:0007669"/>
    <property type="project" value="TreeGrafter"/>
</dbReference>
<feature type="domain" description="MacB-like periplasmic core" evidence="8">
    <location>
        <begin position="59"/>
        <end position="286"/>
    </location>
</feature>
<dbReference type="EMBL" id="BMJC01000008">
    <property type="protein sequence ID" value="GGB24493.1"/>
    <property type="molecule type" value="Genomic_DNA"/>
</dbReference>
<keyword evidence="10" id="KW-1185">Reference proteome</keyword>
<keyword evidence="5 6" id="KW-0472">Membrane</keyword>
<dbReference type="Pfam" id="PF12704">
    <property type="entry name" value="MacB_PCD"/>
    <property type="match status" value="2"/>
</dbReference>
<evidence type="ECO:0000256" key="2">
    <source>
        <dbReference type="ARBA" id="ARBA00022475"/>
    </source>
</evidence>
<feature type="transmembrane region" description="Helical" evidence="6">
    <location>
        <begin position="396"/>
        <end position="418"/>
    </location>
</feature>
<evidence type="ECO:0000259" key="7">
    <source>
        <dbReference type="Pfam" id="PF02687"/>
    </source>
</evidence>
<evidence type="ECO:0000256" key="5">
    <source>
        <dbReference type="ARBA" id="ARBA00023136"/>
    </source>
</evidence>
<protein>
    <submittedName>
        <fullName evidence="9">ABC transporter permease</fullName>
    </submittedName>
</protein>
<organism evidence="9 10">
    <name type="scientific">Puia dinghuensis</name>
    <dbReference type="NCBI Taxonomy" id="1792502"/>
    <lineage>
        <taxon>Bacteria</taxon>
        <taxon>Pseudomonadati</taxon>
        <taxon>Bacteroidota</taxon>
        <taxon>Chitinophagia</taxon>
        <taxon>Chitinophagales</taxon>
        <taxon>Chitinophagaceae</taxon>
        <taxon>Puia</taxon>
    </lineage>
</organism>
<feature type="domain" description="ABC3 transporter permease C-terminal" evidence="7">
    <location>
        <begin position="344"/>
        <end position="458"/>
    </location>
</feature>
<dbReference type="Proteomes" id="UP000607559">
    <property type="component" value="Unassembled WGS sequence"/>
</dbReference>
<feature type="transmembrane region" description="Helical" evidence="6">
    <location>
        <begin position="722"/>
        <end position="746"/>
    </location>
</feature>
<feature type="transmembrane region" description="Helical" evidence="6">
    <location>
        <begin position="774"/>
        <end position="794"/>
    </location>
</feature>
<feature type="transmembrane region" description="Helical" evidence="6">
    <location>
        <begin position="806"/>
        <end position="831"/>
    </location>
</feature>
<comment type="caution">
    <text evidence="9">The sequence shown here is derived from an EMBL/GenBank/DDBJ whole genome shotgun (WGS) entry which is preliminary data.</text>
</comment>